<reference evidence="2" key="2">
    <citation type="submission" date="2024-09" db="EMBL/GenBank/DDBJ databases">
        <authorList>
            <person name="Veyrier F.J."/>
        </authorList>
    </citation>
    <scope>NUCLEOTIDE SEQUENCE</scope>
    <source>
        <strain evidence="2">17694</strain>
    </source>
</reference>
<reference evidence="2" key="1">
    <citation type="journal article" date="2022" name="Res Sq">
        <title>Evolution of multicellular longitudinally dividing oral cavity symbionts (Neisseriaceae).</title>
        <authorList>
            <person name="Nyongesa S."/>
            <person name="Weber P."/>
            <person name="Bernet E."/>
            <person name="Pullido F."/>
            <person name="Nieckarz M."/>
            <person name="Delaby M."/>
            <person name="Nieves C."/>
            <person name="Viehboeck T."/>
            <person name="Krause N."/>
            <person name="Rivera-Millot A."/>
            <person name="Nakamura A."/>
            <person name="Vischer N."/>
            <person name="VanNieuwenhze M."/>
            <person name="Brun Y."/>
            <person name="Cava F."/>
            <person name="Bulgheresi S."/>
            <person name="Veyrier F."/>
        </authorList>
    </citation>
    <scope>NUCLEOTIDE SEQUENCE</scope>
    <source>
        <strain evidence="2">17694</strain>
    </source>
</reference>
<dbReference type="Proteomes" id="UP000831534">
    <property type="component" value="Chromosome"/>
</dbReference>
<dbReference type="RefSeq" id="WP_027008950.1">
    <property type="nucleotide sequence ID" value="NZ_CP091521.1"/>
</dbReference>
<evidence type="ECO:0000313" key="2">
    <source>
        <dbReference type="EMBL" id="UOP04855.2"/>
    </source>
</evidence>
<gene>
    <name evidence="2" type="ORF">LVJ77_00255</name>
</gene>
<feature type="region of interest" description="Disordered" evidence="1">
    <location>
        <begin position="213"/>
        <end position="242"/>
    </location>
</feature>
<proteinExistence type="predicted"/>
<keyword evidence="3" id="KW-1185">Reference proteome</keyword>
<dbReference type="EMBL" id="CP091521">
    <property type="protein sequence ID" value="UOP04855.2"/>
    <property type="molecule type" value="Genomic_DNA"/>
</dbReference>
<evidence type="ECO:0000313" key="3">
    <source>
        <dbReference type="Proteomes" id="UP000831534"/>
    </source>
</evidence>
<accession>A0A8T9MVH5</accession>
<organism evidence="2 3">
    <name type="scientific">Conchiformibius kuhniae</name>
    <dbReference type="NCBI Taxonomy" id="211502"/>
    <lineage>
        <taxon>Bacteria</taxon>
        <taxon>Pseudomonadati</taxon>
        <taxon>Pseudomonadota</taxon>
        <taxon>Betaproteobacteria</taxon>
        <taxon>Neisseriales</taxon>
        <taxon>Neisseriaceae</taxon>
        <taxon>Conchiformibius</taxon>
    </lineage>
</organism>
<dbReference type="KEGG" id="ckh:LVJ77_00255"/>
<dbReference type="AlphaFoldDB" id="A0A8T9MVH5"/>
<name>A0A8T9MVH5_9NEIS</name>
<sequence>MRETDGNAGGRVGLWLVLLLLLLGAAAFAAWRLVDALGEGAANISSQVKQAKPMPDVNTETLSQVSGALPPPDWHVAENVSSGTDLAVQKGEFLYRDGRPVVRLALYNQGGFAISAAKISLSLLLDGEESPFARAEALDIPFDGRVLLPGESLIADLAVEDETWLDEAVRSAAQRRVLAQVVFVNDADRDNIDYPQTGAGVYLKQVGEDWGGAPAQQAWDAASEAEEDGATADAEPIIKEQP</sequence>
<protein>
    <submittedName>
        <fullName evidence="2">Uncharacterized protein</fullName>
    </submittedName>
</protein>
<feature type="compositionally biased region" description="Low complexity" evidence="1">
    <location>
        <begin position="213"/>
        <end position="222"/>
    </location>
</feature>
<evidence type="ECO:0000256" key="1">
    <source>
        <dbReference type="SAM" id="MobiDB-lite"/>
    </source>
</evidence>